<dbReference type="Gene3D" id="3.40.630.30">
    <property type="match status" value="1"/>
</dbReference>
<protein>
    <recommendedName>
        <fullName evidence="1">N-acetyltransferase domain-containing protein</fullName>
    </recommendedName>
</protein>
<dbReference type="InterPro" id="IPR000182">
    <property type="entry name" value="GNAT_dom"/>
</dbReference>
<organism evidence="2 3">
    <name type="scientific">Caenorhabditis bovis</name>
    <dbReference type="NCBI Taxonomy" id="2654633"/>
    <lineage>
        <taxon>Eukaryota</taxon>
        <taxon>Metazoa</taxon>
        <taxon>Ecdysozoa</taxon>
        <taxon>Nematoda</taxon>
        <taxon>Chromadorea</taxon>
        <taxon>Rhabditida</taxon>
        <taxon>Rhabditina</taxon>
        <taxon>Rhabditomorpha</taxon>
        <taxon>Rhabditoidea</taxon>
        <taxon>Rhabditidae</taxon>
        <taxon>Peloderinae</taxon>
        <taxon>Caenorhabditis</taxon>
    </lineage>
</organism>
<dbReference type="CDD" id="cd04301">
    <property type="entry name" value="NAT_SF"/>
    <property type="match status" value="1"/>
</dbReference>
<dbReference type="EMBL" id="CADEPM010000002">
    <property type="protein sequence ID" value="CAB3400558.1"/>
    <property type="molecule type" value="Genomic_DNA"/>
</dbReference>
<dbReference type="InterPro" id="IPR052729">
    <property type="entry name" value="Acyl/Acetyltrans_Enzymes"/>
</dbReference>
<dbReference type="OrthoDB" id="5871931at2759"/>
<comment type="caution">
    <text evidence="2">The sequence shown here is derived from an EMBL/GenBank/DDBJ whole genome shotgun (WGS) entry which is preliminary data.</text>
</comment>
<evidence type="ECO:0000313" key="3">
    <source>
        <dbReference type="Proteomes" id="UP000494206"/>
    </source>
</evidence>
<proteinExistence type="predicted"/>
<gene>
    <name evidence="2" type="ORF">CBOVIS_LOCUS3470</name>
</gene>
<evidence type="ECO:0000259" key="1">
    <source>
        <dbReference type="PROSITE" id="PS51186"/>
    </source>
</evidence>
<evidence type="ECO:0000313" key="2">
    <source>
        <dbReference type="EMBL" id="CAB3400558.1"/>
    </source>
</evidence>
<dbReference type="Proteomes" id="UP000494206">
    <property type="component" value="Unassembled WGS sequence"/>
</dbReference>
<reference evidence="2 3" key="1">
    <citation type="submission" date="2020-04" db="EMBL/GenBank/DDBJ databases">
        <authorList>
            <person name="Laetsch R D."/>
            <person name="Stevens L."/>
            <person name="Kumar S."/>
            <person name="Blaxter L. M."/>
        </authorList>
    </citation>
    <scope>NUCLEOTIDE SEQUENCE [LARGE SCALE GENOMIC DNA]</scope>
</reference>
<keyword evidence="3" id="KW-1185">Reference proteome</keyword>
<dbReference type="PROSITE" id="PS51186">
    <property type="entry name" value="GNAT"/>
    <property type="match status" value="1"/>
</dbReference>
<name>A0A8S1EH73_9PELO</name>
<accession>A0A8S1EH73</accession>
<feature type="domain" description="N-acetyltransferase" evidence="1">
    <location>
        <begin position="1"/>
        <end position="148"/>
    </location>
</feature>
<sequence>MGIDFDVFQNPEPTSALWKTWKCLVDTEGWTSDDNSVTQLTPSLKSTRSVFAVTKQDESFIGAVIWNEYDNISFIGFFIMAPNYRGKGVGLKIWNQAVSLMPKSSVIVLRAVPNMVDKYRASTTPVFGPKLINYRWSVADFYKAIQSKGVDGYKPRFTTNGCKIDLDQENFDKFVTGRQRKDFLRVYRELPFTQGMYLYDSGNRIAAHVEVVRTSNEDANLYKIAPLYARNEEIAFTALREFSKMLLEKYPTADLLFHVLDTQNGQQIAKFFEEHGLEPHLRFFLFI</sequence>
<dbReference type="GO" id="GO:0016747">
    <property type="term" value="F:acyltransferase activity, transferring groups other than amino-acyl groups"/>
    <property type="evidence" value="ECO:0007669"/>
    <property type="project" value="InterPro"/>
</dbReference>
<dbReference type="PANTHER" id="PTHR47237:SF1">
    <property type="entry name" value="SLL0310 PROTEIN"/>
    <property type="match status" value="1"/>
</dbReference>
<dbReference type="InterPro" id="IPR016181">
    <property type="entry name" value="Acyl_CoA_acyltransferase"/>
</dbReference>
<dbReference type="AlphaFoldDB" id="A0A8S1EH73"/>
<dbReference type="Pfam" id="PF00583">
    <property type="entry name" value="Acetyltransf_1"/>
    <property type="match status" value="1"/>
</dbReference>
<dbReference type="PANTHER" id="PTHR47237">
    <property type="entry name" value="SLL0310 PROTEIN"/>
    <property type="match status" value="1"/>
</dbReference>
<dbReference type="SUPFAM" id="SSF55729">
    <property type="entry name" value="Acyl-CoA N-acyltransferases (Nat)"/>
    <property type="match status" value="1"/>
</dbReference>